<organism evidence="2 3">
    <name type="scientific">Paenibacillus apis</name>
    <dbReference type="NCBI Taxonomy" id="1792174"/>
    <lineage>
        <taxon>Bacteria</taxon>
        <taxon>Bacillati</taxon>
        <taxon>Bacillota</taxon>
        <taxon>Bacilli</taxon>
        <taxon>Bacillales</taxon>
        <taxon>Paenibacillaceae</taxon>
        <taxon>Paenibacillus</taxon>
    </lineage>
</organism>
<dbReference type="PANTHER" id="PTHR43792">
    <property type="entry name" value="GNAT FAMILY, PUTATIVE (AFU_ORTHOLOGUE AFUA_3G00765)-RELATED-RELATED"/>
    <property type="match status" value="1"/>
</dbReference>
<dbReference type="InterPro" id="IPR016181">
    <property type="entry name" value="Acyl_CoA_acyltransferase"/>
</dbReference>
<comment type="caution">
    <text evidence="2">The sequence shown here is derived from an EMBL/GenBank/DDBJ whole genome shotgun (WGS) entry which is preliminary data.</text>
</comment>
<dbReference type="EMBL" id="BORS01000011">
    <property type="protein sequence ID" value="GIO43486.1"/>
    <property type="molecule type" value="Genomic_DNA"/>
</dbReference>
<reference evidence="2" key="1">
    <citation type="submission" date="2021-03" db="EMBL/GenBank/DDBJ databases">
        <title>Antimicrobial resistance genes in bacteria isolated from Japanese honey, and their potential for conferring macrolide and lincosamide resistance in the American foulbrood pathogen Paenibacillus larvae.</title>
        <authorList>
            <person name="Okamoto M."/>
            <person name="Kumagai M."/>
            <person name="Kanamori H."/>
            <person name="Takamatsu D."/>
        </authorList>
    </citation>
    <scope>NUCLEOTIDE SEQUENCE</scope>
    <source>
        <strain evidence="2">J41TS4</strain>
    </source>
</reference>
<dbReference type="InterPro" id="IPR051531">
    <property type="entry name" value="N-acetyltransferase"/>
</dbReference>
<dbReference type="Gene3D" id="3.40.630.30">
    <property type="match status" value="1"/>
</dbReference>
<keyword evidence="3" id="KW-1185">Reference proteome</keyword>
<dbReference type="InterPro" id="IPR000182">
    <property type="entry name" value="GNAT_dom"/>
</dbReference>
<sequence length="182" mass="21115">MDHKERLRLQFPVLESERLRLRRLEHKDSEILYACIMAPQVRVYTAFKPHTLLFPDRLMRYLMDSYRHLRDVHFAVEWRETGDCIGLCSLQRWDPGSGSARLGYLLAPEWWNRGIATEAVKLITGFGFEQLELRQIEAFCGEANLASRRVLEKCGYSEQGSVGAAFVTQLKYTCDRTLTVRG</sequence>
<dbReference type="GO" id="GO:0016747">
    <property type="term" value="F:acyltransferase activity, transferring groups other than amino-acyl groups"/>
    <property type="evidence" value="ECO:0007669"/>
    <property type="project" value="InterPro"/>
</dbReference>
<dbReference type="AlphaFoldDB" id="A0A919Y3M0"/>
<proteinExistence type="predicted"/>
<dbReference type="Pfam" id="PF13302">
    <property type="entry name" value="Acetyltransf_3"/>
    <property type="match status" value="1"/>
</dbReference>
<dbReference type="PROSITE" id="PS51186">
    <property type="entry name" value="GNAT"/>
    <property type="match status" value="1"/>
</dbReference>
<dbReference type="Proteomes" id="UP000678895">
    <property type="component" value="Unassembled WGS sequence"/>
</dbReference>
<evidence type="ECO:0000259" key="1">
    <source>
        <dbReference type="PROSITE" id="PS51186"/>
    </source>
</evidence>
<name>A0A919Y3M0_9BACL</name>
<evidence type="ECO:0000313" key="2">
    <source>
        <dbReference type="EMBL" id="GIO43486.1"/>
    </source>
</evidence>
<gene>
    <name evidence="2" type="ORF">J41TS4_32440</name>
</gene>
<accession>A0A919Y3M0</accession>
<feature type="domain" description="N-acetyltransferase" evidence="1">
    <location>
        <begin position="19"/>
        <end position="177"/>
    </location>
</feature>
<protein>
    <submittedName>
        <fullName evidence="2">GNAT family acetyltransferase</fullName>
    </submittedName>
</protein>
<evidence type="ECO:0000313" key="3">
    <source>
        <dbReference type="Proteomes" id="UP000678895"/>
    </source>
</evidence>
<dbReference type="SUPFAM" id="SSF55729">
    <property type="entry name" value="Acyl-CoA N-acyltransferases (Nat)"/>
    <property type="match status" value="1"/>
</dbReference>